<dbReference type="GO" id="GO:0008253">
    <property type="term" value="F:5'-nucleotidase activity"/>
    <property type="evidence" value="ECO:0007669"/>
    <property type="project" value="UniProtKB-UniRule"/>
</dbReference>
<dbReference type="NCBIfam" id="TIGR00087">
    <property type="entry name" value="surE"/>
    <property type="match status" value="1"/>
</dbReference>
<keyword evidence="6 7" id="KW-0378">Hydrolase</keyword>
<dbReference type="SUPFAM" id="SSF64167">
    <property type="entry name" value="SurE-like"/>
    <property type="match status" value="1"/>
</dbReference>
<feature type="binding site" evidence="7">
    <location>
        <position position="12"/>
    </location>
    <ligand>
        <name>a divalent metal cation</name>
        <dbReference type="ChEBI" id="CHEBI:60240"/>
    </ligand>
</feature>
<keyword evidence="5 7" id="KW-0547">Nucleotide-binding</keyword>
<evidence type="ECO:0000259" key="8">
    <source>
        <dbReference type="Pfam" id="PF01975"/>
    </source>
</evidence>
<dbReference type="EMBL" id="FNCS01000005">
    <property type="protein sequence ID" value="SDG65052.1"/>
    <property type="molecule type" value="Genomic_DNA"/>
</dbReference>
<accession>A0A1G7VZ84</accession>
<dbReference type="EC" id="3.1.3.5" evidence="7"/>
<keyword evidence="3 7" id="KW-0963">Cytoplasm</keyword>
<evidence type="ECO:0000256" key="3">
    <source>
        <dbReference type="ARBA" id="ARBA00022490"/>
    </source>
</evidence>
<dbReference type="PANTHER" id="PTHR30457:SF12">
    <property type="entry name" value="5'_3'-NUCLEOTIDASE SURE"/>
    <property type="match status" value="1"/>
</dbReference>
<comment type="subcellular location">
    <subcellularLocation>
        <location evidence="7">Cytoplasm</location>
    </subcellularLocation>
</comment>
<dbReference type="Proteomes" id="UP000199495">
    <property type="component" value="Unassembled WGS sequence"/>
</dbReference>
<evidence type="ECO:0000256" key="4">
    <source>
        <dbReference type="ARBA" id="ARBA00022723"/>
    </source>
</evidence>
<evidence type="ECO:0000256" key="1">
    <source>
        <dbReference type="ARBA" id="ARBA00000815"/>
    </source>
</evidence>
<evidence type="ECO:0000313" key="9">
    <source>
        <dbReference type="EMBL" id="SDG65052.1"/>
    </source>
</evidence>
<dbReference type="Gene3D" id="3.40.1210.10">
    <property type="entry name" value="Survival protein SurE-like phosphatase/nucleotidase"/>
    <property type="match status" value="1"/>
</dbReference>
<comment type="catalytic activity">
    <reaction evidence="1 7">
        <text>a ribonucleoside 5'-phosphate + H2O = a ribonucleoside + phosphate</text>
        <dbReference type="Rhea" id="RHEA:12484"/>
        <dbReference type="ChEBI" id="CHEBI:15377"/>
        <dbReference type="ChEBI" id="CHEBI:18254"/>
        <dbReference type="ChEBI" id="CHEBI:43474"/>
        <dbReference type="ChEBI" id="CHEBI:58043"/>
        <dbReference type="EC" id="3.1.3.5"/>
    </reaction>
</comment>
<dbReference type="InterPro" id="IPR036523">
    <property type="entry name" value="SurE-like_sf"/>
</dbReference>
<feature type="binding site" evidence="7">
    <location>
        <position position="44"/>
    </location>
    <ligand>
        <name>a divalent metal cation</name>
        <dbReference type="ChEBI" id="CHEBI:60240"/>
    </ligand>
</feature>
<comment type="caution">
    <text evidence="7">Lacks conserved residue(s) required for the propagation of feature annotation.</text>
</comment>
<dbReference type="InterPro" id="IPR030048">
    <property type="entry name" value="SurE"/>
</dbReference>
<comment type="cofactor">
    <cofactor evidence="7">
        <name>a divalent metal cation</name>
        <dbReference type="ChEBI" id="CHEBI:60240"/>
    </cofactor>
    <text evidence="7">Binds 1 divalent metal cation per subunit.</text>
</comment>
<dbReference type="GO" id="GO:0000166">
    <property type="term" value="F:nucleotide binding"/>
    <property type="evidence" value="ECO:0007669"/>
    <property type="project" value="UniProtKB-KW"/>
</dbReference>
<dbReference type="GO" id="GO:0005737">
    <property type="term" value="C:cytoplasm"/>
    <property type="evidence" value="ECO:0007669"/>
    <property type="project" value="UniProtKB-SubCell"/>
</dbReference>
<dbReference type="GO" id="GO:0004309">
    <property type="term" value="F:exopolyphosphatase activity"/>
    <property type="evidence" value="ECO:0007669"/>
    <property type="project" value="TreeGrafter"/>
</dbReference>
<sequence>MKVNPRILLTNDDGVDAPGLAVLVDIARELSNDVWVVAPAANQSGTGHRMTFGYEIEIEERGDRVYAIDGTPADCVVAGITHVLKDRRPDIVLSGVARGLNLGDIMHCSGTAAGAREGALHGALGIAFSQAMDYDHGRDEIDWGAAAAHGAAVVRSIMEIFEGEDVYFNVNFPIATPDEVSGIRVVPHQRFAHSPFELYESRNPGKHFVTILSTPKPLDADADFHILHEDNAITVTPLMLQQTDFDFVRRSGGSLPLNGPGRT</sequence>
<protein>
    <recommendedName>
        <fullName evidence="7">5'-nucleotidase SurE</fullName>
        <ecNumber evidence="7">3.1.3.5</ecNumber>
    </recommendedName>
    <alternativeName>
        <fullName evidence="7">Nucleoside 5'-monophosphate phosphohydrolase</fullName>
    </alternativeName>
</protein>
<organism evidence="9 10">
    <name type="scientific">Pelagibacterium luteolum</name>
    <dbReference type="NCBI Taxonomy" id="440168"/>
    <lineage>
        <taxon>Bacteria</taxon>
        <taxon>Pseudomonadati</taxon>
        <taxon>Pseudomonadota</taxon>
        <taxon>Alphaproteobacteria</taxon>
        <taxon>Hyphomicrobiales</taxon>
        <taxon>Devosiaceae</taxon>
        <taxon>Pelagibacterium</taxon>
    </lineage>
</organism>
<feature type="domain" description="Survival protein SurE-like phosphatase/nucleotidase" evidence="8">
    <location>
        <begin position="7"/>
        <end position="188"/>
    </location>
</feature>
<name>A0A1G7VZ84_9HYPH</name>
<comment type="function">
    <text evidence="7">Nucleotidase that shows phosphatase activity on nucleoside 5'-monophosphates.</text>
</comment>
<comment type="similarity">
    <text evidence="2 7">Belongs to the SurE nucleotidase family.</text>
</comment>
<evidence type="ECO:0000256" key="5">
    <source>
        <dbReference type="ARBA" id="ARBA00022741"/>
    </source>
</evidence>
<evidence type="ECO:0000313" key="10">
    <source>
        <dbReference type="Proteomes" id="UP000199495"/>
    </source>
</evidence>
<dbReference type="PANTHER" id="PTHR30457">
    <property type="entry name" value="5'-NUCLEOTIDASE SURE"/>
    <property type="match status" value="1"/>
</dbReference>
<dbReference type="GO" id="GO:0008254">
    <property type="term" value="F:3'-nucleotidase activity"/>
    <property type="evidence" value="ECO:0007669"/>
    <property type="project" value="TreeGrafter"/>
</dbReference>
<dbReference type="HAMAP" id="MF_00060">
    <property type="entry name" value="SurE"/>
    <property type="match status" value="1"/>
</dbReference>
<dbReference type="Pfam" id="PF01975">
    <property type="entry name" value="SurE"/>
    <property type="match status" value="1"/>
</dbReference>
<keyword evidence="10" id="KW-1185">Reference proteome</keyword>
<dbReference type="OrthoDB" id="9780815at2"/>
<dbReference type="GO" id="GO:0046872">
    <property type="term" value="F:metal ion binding"/>
    <property type="evidence" value="ECO:0007669"/>
    <property type="project" value="UniProtKB-UniRule"/>
</dbReference>
<keyword evidence="4 7" id="KW-0479">Metal-binding</keyword>
<reference evidence="9 10" key="1">
    <citation type="submission" date="2016-10" db="EMBL/GenBank/DDBJ databases">
        <authorList>
            <person name="de Groot N.N."/>
        </authorList>
    </citation>
    <scope>NUCLEOTIDE SEQUENCE [LARGE SCALE GENOMIC DNA]</scope>
    <source>
        <strain evidence="9 10">CGMCC 1.10267</strain>
    </source>
</reference>
<dbReference type="AlphaFoldDB" id="A0A1G7VZ84"/>
<dbReference type="RefSeq" id="WP_090595956.1">
    <property type="nucleotide sequence ID" value="NZ_FNCS01000005.1"/>
</dbReference>
<evidence type="ECO:0000256" key="6">
    <source>
        <dbReference type="ARBA" id="ARBA00022801"/>
    </source>
</evidence>
<proteinExistence type="inferred from homology"/>
<dbReference type="InterPro" id="IPR002828">
    <property type="entry name" value="SurE-like_Pase/nucleotidase"/>
</dbReference>
<evidence type="ECO:0000256" key="7">
    <source>
        <dbReference type="HAMAP-Rule" id="MF_00060"/>
    </source>
</evidence>
<gene>
    <name evidence="7" type="primary">surE</name>
    <name evidence="9" type="ORF">SAMN04487974_105104</name>
</gene>
<feature type="binding site" evidence="7">
    <location>
        <position position="13"/>
    </location>
    <ligand>
        <name>a divalent metal cation</name>
        <dbReference type="ChEBI" id="CHEBI:60240"/>
    </ligand>
</feature>
<evidence type="ECO:0000256" key="2">
    <source>
        <dbReference type="ARBA" id="ARBA00011062"/>
    </source>
</evidence>
<dbReference type="STRING" id="440168.SAMN04487974_105104"/>